<evidence type="ECO:0000313" key="4">
    <source>
        <dbReference type="Proteomes" id="UP000756132"/>
    </source>
</evidence>
<evidence type="ECO:0000313" key="3">
    <source>
        <dbReference type="EMBL" id="UJO22065.1"/>
    </source>
</evidence>
<dbReference type="AlphaFoldDB" id="A0A9Q8PGH1"/>
<feature type="transmembrane region" description="Helical" evidence="2">
    <location>
        <begin position="273"/>
        <end position="291"/>
    </location>
</feature>
<evidence type="ECO:0000256" key="1">
    <source>
        <dbReference type="SAM" id="MobiDB-lite"/>
    </source>
</evidence>
<feature type="transmembrane region" description="Helical" evidence="2">
    <location>
        <begin position="234"/>
        <end position="253"/>
    </location>
</feature>
<dbReference type="InterPro" id="IPR036305">
    <property type="entry name" value="RGS_sf"/>
</dbReference>
<sequence length="577" mass="65120">MGLEPLGRNWGDIVNWDDLAKAYAGFIIAWTILLYVGVGWIVYNRHLPSVRIRNVSIAVLSVSFLHLYLVKIVLAYTTNGHFLCGAEFWIMSIYLPFGIALFQMNLVQLHSIAEQQRKLLSSAGSMRSIPTGTPKTVRGAWVYWKGLSSSTRSYIYIGLGMLVQLIITAVLYATTPELQGDWTSYGKVTHAKGQALCRKSLVWIPSAFWQLFWTWVFGLYTLYKIRNIRDTHYWRLGTWLSVIFGLPGTPLWIAAVFCIKFKPVNIRWVPPMWLAPGIVVMQIVTIFFPMLEEYQSRRHMRRTLSIIETWEKKDTADLYGSIVSGDRSQLSQSTSTRSKELYSMASLEKALAVNPLPLLHFAANKDFTAENIIFLMRVKEWRQAWASAPRQPGSRSVTEESRAMLFRLAVEIYMTCVLDTISEFPINIEGPVRTKLDFLFDSAVPDGKKRTSAESDASPFGFEMDDPKNGPIATEVKRIALVREGSADSDDTLWSDASSKGRSLNSANGVVTYHPDTDPIFDPHPAHSPLGSARAKIKPEFDHMAFDAAEASIKYLVLTNTWRKFAQKAQHGAVEIV</sequence>
<protein>
    <recommendedName>
        <fullName evidence="5">RGS domain-containing protein</fullName>
    </recommendedName>
</protein>
<feature type="region of interest" description="Disordered" evidence="1">
    <location>
        <begin position="448"/>
        <end position="467"/>
    </location>
</feature>
<reference evidence="3" key="1">
    <citation type="submission" date="2021-12" db="EMBL/GenBank/DDBJ databases">
        <authorList>
            <person name="Zaccaron A."/>
            <person name="Stergiopoulos I."/>
        </authorList>
    </citation>
    <scope>NUCLEOTIDE SEQUENCE</scope>
    <source>
        <strain evidence="3">Race5_Kim</strain>
    </source>
</reference>
<dbReference type="EMBL" id="CP090171">
    <property type="protein sequence ID" value="UJO22065.1"/>
    <property type="molecule type" value="Genomic_DNA"/>
</dbReference>
<feature type="transmembrane region" description="Helical" evidence="2">
    <location>
        <begin position="88"/>
        <end position="107"/>
    </location>
</feature>
<dbReference type="RefSeq" id="XP_047766431.1">
    <property type="nucleotide sequence ID" value="XM_047908900.1"/>
</dbReference>
<gene>
    <name evidence="3" type="ORF">CLAFUR5_09752</name>
</gene>
<feature type="transmembrane region" description="Helical" evidence="2">
    <location>
        <begin position="154"/>
        <end position="174"/>
    </location>
</feature>
<keyword evidence="2" id="KW-0812">Transmembrane</keyword>
<dbReference type="GeneID" id="71989630"/>
<accession>A0A9Q8PGH1</accession>
<feature type="transmembrane region" description="Helical" evidence="2">
    <location>
        <begin position="20"/>
        <end position="43"/>
    </location>
</feature>
<organism evidence="3 4">
    <name type="scientific">Passalora fulva</name>
    <name type="common">Tomato leaf mold</name>
    <name type="synonym">Cladosporium fulvum</name>
    <dbReference type="NCBI Taxonomy" id="5499"/>
    <lineage>
        <taxon>Eukaryota</taxon>
        <taxon>Fungi</taxon>
        <taxon>Dikarya</taxon>
        <taxon>Ascomycota</taxon>
        <taxon>Pezizomycotina</taxon>
        <taxon>Dothideomycetes</taxon>
        <taxon>Dothideomycetidae</taxon>
        <taxon>Mycosphaerellales</taxon>
        <taxon>Mycosphaerellaceae</taxon>
        <taxon>Fulvia</taxon>
    </lineage>
</organism>
<keyword evidence="2" id="KW-0472">Membrane</keyword>
<dbReference type="OrthoDB" id="5313079at2759"/>
<dbReference type="SUPFAM" id="SSF48097">
    <property type="entry name" value="Regulator of G-protein signaling, RGS"/>
    <property type="match status" value="1"/>
</dbReference>
<name>A0A9Q8PGH1_PASFU</name>
<dbReference type="KEGG" id="ffu:CLAFUR5_09752"/>
<evidence type="ECO:0000256" key="2">
    <source>
        <dbReference type="SAM" id="Phobius"/>
    </source>
</evidence>
<reference evidence="3" key="2">
    <citation type="journal article" date="2022" name="Microb. Genom.">
        <title>A chromosome-scale genome assembly of the tomato pathogen Cladosporium fulvum reveals a compartmentalized genome architecture and the presence of a dispensable chromosome.</title>
        <authorList>
            <person name="Zaccaron A.Z."/>
            <person name="Chen L.H."/>
            <person name="Samaras A."/>
            <person name="Stergiopoulos I."/>
        </authorList>
    </citation>
    <scope>NUCLEOTIDE SEQUENCE</scope>
    <source>
        <strain evidence="3">Race5_Kim</strain>
    </source>
</reference>
<keyword evidence="2" id="KW-1133">Transmembrane helix</keyword>
<proteinExistence type="predicted"/>
<evidence type="ECO:0008006" key="5">
    <source>
        <dbReference type="Google" id="ProtNLM"/>
    </source>
</evidence>
<dbReference type="OMA" id="VAEFWIM"/>
<dbReference type="Proteomes" id="UP000756132">
    <property type="component" value="Chromosome 9"/>
</dbReference>
<feature type="transmembrane region" description="Helical" evidence="2">
    <location>
        <begin position="55"/>
        <end position="76"/>
    </location>
</feature>
<feature type="transmembrane region" description="Helical" evidence="2">
    <location>
        <begin position="202"/>
        <end position="222"/>
    </location>
</feature>
<keyword evidence="4" id="KW-1185">Reference proteome</keyword>